<dbReference type="InterPro" id="IPR008936">
    <property type="entry name" value="Rho_GTPase_activation_prot"/>
</dbReference>
<reference evidence="3" key="1">
    <citation type="submission" date="2014-12" db="EMBL/GenBank/DDBJ databases">
        <title>Insight into the proteome of Arion vulgaris.</title>
        <authorList>
            <person name="Aradska J."/>
            <person name="Bulat T."/>
            <person name="Smidak R."/>
            <person name="Sarate P."/>
            <person name="Gangsoo J."/>
            <person name="Sialana F."/>
            <person name="Bilban M."/>
            <person name="Lubec G."/>
        </authorList>
    </citation>
    <scope>NUCLEOTIDE SEQUENCE</scope>
    <source>
        <tissue evidence="3">Skin</tissue>
    </source>
</reference>
<dbReference type="GO" id="GO:0007165">
    <property type="term" value="P:signal transduction"/>
    <property type="evidence" value="ECO:0007669"/>
    <property type="project" value="InterPro"/>
</dbReference>
<dbReference type="PANTHER" id="PTHR15904:SF17">
    <property type="entry name" value="RHO-GAP DOMAIN-CONTAINING PROTEIN"/>
    <property type="match status" value="1"/>
</dbReference>
<sequence length="236" mass="26923">MDWMKSLVSPRARRKNLNLDTENSRVLTASHRIFGVPLDKLVTKTLENDTVPLVVKRICEHIYKFGLDNMDLLRTSDNSRSIENMRLQFDLMGDVNLDAEVHISTTIGLLRIFLLQLPDTLIPRRLTENLFSVIQDTALNKTAIVCGIKTVLNLLPEENYSVLKYISSLLTVVAERRTDNNKMSASSLATLFGPSILRCDLTSDTEELRDIDYSKDIMCWLILEYNALFFTGRHSV</sequence>
<accession>A0A0B6ZR09</accession>
<evidence type="ECO:0000313" key="3">
    <source>
        <dbReference type="EMBL" id="CEK70175.1"/>
    </source>
</evidence>
<dbReference type="EMBL" id="HACG01023309">
    <property type="protein sequence ID" value="CEK70174.1"/>
    <property type="molecule type" value="Transcribed_RNA"/>
</dbReference>
<dbReference type="Gene3D" id="1.10.555.10">
    <property type="entry name" value="Rho GTPase activation protein"/>
    <property type="match status" value="1"/>
</dbReference>
<proteinExistence type="predicted"/>
<dbReference type="SUPFAM" id="SSF48350">
    <property type="entry name" value="GTPase activation domain, GAP"/>
    <property type="match status" value="1"/>
</dbReference>
<dbReference type="EMBL" id="HACG01023310">
    <property type="protein sequence ID" value="CEK70175.1"/>
    <property type="molecule type" value="Transcribed_RNA"/>
</dbReference>
<evidence type="ECO:0000259" key="1">
    <source>
        <dbReference type="PROSITE" id="PS50238"/>
    </source>
</evidence>
<dbReference type="SMART" id="SM00324">
    <property type="entry name" value="RhoGAP"/>
    <property type="match status" value="1"/>
</dbReference>
<gene>
    <name evidence="3" type="primary">ORF73128</name>
    <name evidence="2" type="synonym">ORF73126</name>
</gene>
<dbReference type="AlphaFoldDB" id="A0A0B6ZR09"/>
<dbReference type="InterPro" id="IPR000198">
    <property type="entry name" value="RhoGAP_dom"/>
</dbReference>
<dbReference type="InterPro" id="IPR039102">
    <property type="entry name" value="FAM13"/>
</dbReference>
<evidence type="ECO:0000313" key="2">
    <source>
        <dbReference type="EMBL" id="CEK70174.1"/>
    </source>
</evidence>
<name>A0A0B6ZR09_9EUPU</name>
<dbReference type="PANTHER" id="PTHR15904">
    <property type="entry name" value="FAM13"/>
    <property type="match status" value="1"/>
</dbReference>
<dbReference type="Pfam" id="PF00620">
    <property type="entry name" value="RhoGAP"/>
    <property type="match status" value="1"/>
</dbReference>
<dbReference type="PROSITE" id="PS50238">
    <property type="entry name" value="RHOGAP"/>
    <property type="match status" value="1"/>
</dbReference>
<feature type="domain" description="Rho-GAP" evidence="1">
    <location>
        <begin position="36"/>
        <end position="229"/>
    </location>
</feature>
<organism evidence="3">
    <name type="scientific">Arion vulgaris</name>
    <dbReference type="NCBI Taxonomy" id="1028688"/>
    <lineage>
        <taxon>Eukaryota</taxon>
        <taxon>Metazoa</taxon>
        <taxon>Spiralia</taxon>
        <taxon>Lophotrochozoa</taxon>
        <taxon>Mollusca</taxon>
        <taxon>Gastropoda</taxon>
        <taxon>Heterobranchia</taxon>
        <taxon>Euthyneura</taxon>
        <taxon>Panpulmonata</taxon>
        <taxon>Eupulmonata</taxon>
        <taxon>Stylommatophora</taxon>
        <taxon>Helicina</taxon>
        <taxon>Arionoidea</taxon>
        <taxon>Arionidae</taxon>
        <taxon>Arion</taxon>
    </lineage>
</organism>
<protein>
    <recommendedName>
        <fullName evidence="1">Rho-GAP domain-containing protein</fullName>
    </recommendedName>
</protein>